<accession>A0A9P7XUJ5</accession>
<feature type="compositionally biased region" description="Basic and acidic residues" evidence="1">
    <location>
        <begin position="158"/>
        <end position="185"/>
    </location>
</feature>
<evidence type="ECO:0000313" key="3">
    <source>
        <dbReference type="EMBL" id="KAG9066862.1"/>
    </source>
</evidence>
<feature type="compositionally biased region" description="Basic residues" evidence="1">
    <location>
        <begin position="208"/>
        <end position="224"/>
    </location>
</feature>
<dbReference type="AlphaFoldDB" id="A0A9P7XUJ5"/>
<keyword evidence="4" id="KW-1185">Reference proteome</keyword>
<dbReference type="InterPro" id="IPR003034">
    <property type="entry name" value="SAP_dom"/>
</dbReference>
<feature type="domain" description="SAP" evidence="2">
    <location>
        <begin position="6"/>
        <end position="40"/>
    </location>
</feature>
<dbReference type="Proteomes" id="UP000707451">
    <property type="component" value="Unassembled WGS sequence"/>
</dbReference>
<organism evidence="3 4">
    <name type="scientific">Linnemannia hyalina</name>
    <dbReference type="NCBI Taxonomy" id="64524"/>
    <lineage>
        <taxon>Eukaryota</taxon>
        <taxon>Fungi</taxon>
        <taxon>Fungi incertae sedis</taxon>
        <taxon>Mucoromycota</taxon>
        <taxon>Mortierellomycotina</taxon>
        <taxon>Mortierellomycetes</taxon>
        <taxon>Mortierellales</taxon>
        <taxon>Mortierellaceae</taxon>
        <taxon>Linnemannia</taxon>
    </lineage>
</organism>
<feature type="compositionally biased region" description="Polar residues" evidence="1">
    <location>
        <begin position="70"/>
        <end position="79"/>
    </location>
</feature>
<protein>
    <recommendedName>
        <fullName evidence="2">SAP domain-containing protein</fullName>
    </recommendedName>
</protein>
<gene>
    <name evidence="3" type="ORF">KI688_012774</name>
</gene>
<evidence type="ECO:0000259" key="2">
    <source>
        <dbReference type="PROSITE" id="PS50800"/>
    </source>
</evidence>
<feature type="compositionally biased region" description="Low complexity" evidence="1">
    <location>
        <begin position="59"/>
        <end position="69"/>
    </location>
</feature>
<dbReference type="PROSITE" id="PS50800">
    <property type="entry name" value="SAP"/>
    <property type="match status" value="1"/>
</dbReference>
<dbReference type="Pfam" id="PF02037">
    <property type="entry name" value="SAP"/>
    <property type="match status" value="1"/>
</dbReference>
<evidence type="ECO:0000256" key="1">
    <source>
        <dbReference type="SAM" id="MobiDB-lite"/>
    </source>
</evidence>
<sequence length="425" mass="47317">MSVVSLSRRRKADLKELASSLGLSEDGVREDIVERIKAHIATSNDPSLRALIRDDSPDTTTTTTTTYTTKENSASTSGRVSPRKKTTSTVVTKESRSSSSVGARRGSHSHSHTEDEELDERQVRGFMEHMQEELHEAKDLAEQLEETLQAKFTTGKRGSKDHSSYSRHDSGHASSLQHHEGEDSSSHLLRSRRLHHDDDEDDDEEGSHRRHSKHHHGHHHHHGRGWGTQVICAVKNHVVENFSKPWRRLQDLGATSRGFVWLTLVLELVVFLSQADAHFKNTSGGSCLGFLTNWPNFLQPFFSYYGTFFLLPTLLSQLFNVDTSRSSASSPSNKQSLTGLLSKHTTSGLSYFVFKFALTYFLGHSIGFKSLLGTALPAGAKMWSGCKYISDIFRYVPQTLGLATSGAGTILALAESIVQSNHHRR</sequence>
<feature type="compositionally biased region" description="Low complexity" evidence="1">
    <location>
        <begin position="87"/>
        <end position="104"/>
    </location>
</feature>
<evidence type="ECO:0000313" key="4">
    <source>
        <dbReference type="Proteomes" id="UP000707451"/>
    </source>
</evidence>
<comment type="caution">
    <text evidence="3">The sequence shown here is derived from an EMBL/GenBank/DDBJ whole genome shotgun (WGS) entry which is preliminary data.</text>
</comment>
<dbReference type="OrthoDB" id="5569309at2759"/>
<feature type="region of interest" description="Disordered" evidence="1">
    <location>
        <begin position="152"/>
        <end position="224"/>
    </location>
</feature>
<dbReference type="EMBL" id="JAHRHY010000009">
    <property type="protein sequence ID" value="KAG9066862.1"/>
    <property type="molecule type" value="Genomic_DNA"/>
</dbReference>
<name>A0A9P7XUJ5_9FUNG</name>
<reference evidence="3" key="1">
    <citation type="submission" date="2021-06" db="EMBL/GenBank/DDBJ databases">
        <title>Genome Sequence of Mortierella hyaline Strain SCG-10, a Cold-Adapted, Nitrate-Reducing Fungus Isolated from Soil in Minnesota, USA.</title>
        <authorList>
            <person name="Aldossari N."/>
        </authorList>
    </citation>
    <scope>NUCLEOTIDE SEQUENCE</scope>
    <source>
        <strain evidence="3">SCG-10</strain>
    </source>
</reference>
<proteinExistence type="predicted"/>
<feature type="region of interest" description="Disordered" evidence="1">
    <location>
        <begin position="48"/>
        <end position="119"/>
    </location>
</feature>